<feature type="region of interest" description="Disordered" evidence="1">
    <location>
        <begin position="1"/>
        <end position="23"/>
    </location>
</feature>
<evidence type="ECO:0000256" key="1">
    <source>
        <dbReference type="SAM" id="MobiDB-lite"/>
    </source>
</evidence>
<feature type="region of interest" description="Disordered" evidence="1">
    <location>
        <begin position="122"/>
        <end position="200"/>
    </location>
</feature>
<accession>A0A081B2B8</accession>
<evidence type="ECO:0000313" key="2">
    <source>
        <dbReference type="EMBL" id="ETO85279.1"/>
    </source>
</evidence>
<dbReference type="EMBL" id="ANJA01000186">
    <property type="protein sequence ID" value="ETO85279.1"/>
    <property type="molecule type" value="Genomic_DNA"/>
</dbReference>
<organism evidence="2 3">
    <name type="scientific">Phytophthora nicotianae P1976</name>
    <dbReference type="NCBI Taxonomy" id="1317066"/>
    <lineage>
        <taxon>Eukaryota</taxon>
        <taxon>Sar</taxon>
        <taxon>Stramenopiles</taxon>
        <taxon>Oomycota</taxon>
        <taxon>Peronosporomycetes</taxon>
        <taxon>Peronosporales</taxon>
        <taxon>Peronosporaceae</taxon>
        <taxon>Phytophthora</taxon>
    </lineage>
</organism>
<dbReference type="AlphaFoldDB" id="A0A081B2B8"/>
<evidence type="ECO:0000313" key="3">
    <source>
        <dbReference type="Proteomes" id="UP000028582"/>
    </source>
</evidence>
<reference evidence="2 3" key="1">
    <citation type="submission" date="2013-11" db="EMBL/GenBank/DDBJ databases">
        <title>The Genome Sequence of Phytophthora parasitica P1976.</title>
        <authorList>
            <consortium name="The Broad Institute Genomics Platform"/>
            <person name="Russ C."/>
            <person name="Tyler B."/>
            <person name="Panabieres F."/>
            <person name="Shan W."/>
            <person name="Tripathy S."/>
            <person name="Grunwald N."/>
            <person name="Machado M."/>
            <person name="Johnson C.S."/>
            <person name="Walker B."/>
            <person name="Young S."/>
            <person name="Zeng Q."/>
            <person name="Gargeya S."/>
            <person name="Fitzgerald M."/>
            <person name="Haas B."/>
            <person name="Abouelleil A."/>
            <person name="Allen A.W."/>
            <person name="Alvarado L."/>
            <person name="Arachchi H.M."/>
            <person name="Berlin A.M."/>
            <person name="Chapman S.B."/>
            <person name="Gainer-Dewar J."/>
            <person name="Goldberg J."/>
            <person name="Griggs A."/>
            <person name="Gujja S."/>
            <person name="Hansen M."/>
            <person name="Howarth C."/>
            <person name="Imamovic A."/>
            <person name="Ireland A."/>
            <person name="Larimer J."/>
            <person name="McCowan C."/>
            <person name="Murphy C."/>
            <person name="Pearson M."/>
            <person name="Poon T.W."/>
            <person name="Priest M."/>
            <person name="Roberts A."/>
            <person name="Saif S."/>
            <person name="Shea T."/>
            <person name="Sisk P."/>
            <person name="Sykes S."/>
            <person name="Wortman J."/>
            <person name="Nusbaum C."/>
            <person name="Birren B."/>
        </authorList>
    </citation>
    <scope>NUCLEOTIDE SEQUENCE [LARGE SCALE GENOMIC DNA]</scope>
    <source>
        <strain evidence="2 3">P1976</strain>
    </source>
</reference>
<gene>
    <name evidence="2" type="ORF">F444_01010</name>
</gene>
<sequence>MDPLQHLVAPRRPLPSPPSKARNGVSKNVFALPVIHQFEPVLASSPRSYVVANASKKQKENAESAPTGIEPPPVIPIQPQRPKSRETVESGRALRPQPPTGLASRTDVDIYRYSQATEQRMAIKPLFEQRRGSETRPASTKRKTKKAESIEGTSVELDDGRFTVSQSENEDKRVQLDGASESMHGKTNQEDRRTRSSAFEDSIGASIVDGEDLTKREVEDRETDVECLRTETAENSGDSLVKKLDISSCYEPFLQTKGPKLTWLREMVEASTAAKMLTIDQQPVIRAPKSDVLVYKTLSKDLRTFGGRNVLITVLLSSRGDAHITCHVEGEFDGKVVAINNSDLDTSKLLRRDLPVLTPKWADWIITRVCCDSRLNFYLDLTDAEGNEKRVIFSENIQINGTDIAVEMVALMTASSLLIYARETTSSTCSAEVLLRADDLRRLAISFDKWTSEGADQDVSTLFDDHDFLSQIAAKTNVIRLGLSCAEFVSDVEDSLRCRSVPSTDICIDTPASVNAMISVELRDSPNYIQDAFKDNNLVGTVALLVQAYVENGILSTLRHFQQREAIRLNVEAFMQQAATIDSEVAFNERVERNLEAARMSKLREIAIASIVDDMIFDFIVYECRVELHSAKYSGGYNDHYARKVQAAYRMSTQKRSYEHKRNVRMRAAQTLQALQRGIIARRRYSEMKVEREKYLFYGFRSSLYHATANMKDPRLRARELSTEAERRRHDFLMQVIQGYVTETVSDQEFRVSAQLVREIYNEYGVVVGCSTNFGDVVVSYLDKAPDQTLYARVGDSVHASDSSQKLFSNSQVSAALLLGLRDQYDDTFGLSSSARRVSSGGNQGPSQRALEVNSSAPPRWMLKTCSSFQQANLDRLAGLRLTRKAAGKKSTHLVARDYRCILSTSFDSFDKCRATWEADIRTRQEQQKVLDTFSVEDLAQHCLDLLISCVKDWGIDPDPLFEALNLCGRHCHGKAAIRVVEEKFNAYAARMNEVHGKKSVLTLREEVSQELEDFEKLLALRCLNMAVDDAITVPASELLHIMLKGNLDEEYIRHGLSTVLPIASISEKHELARKTLYAYANASYGEAFNLICWSCLDVAENVTVEAARFLDKITRPATDKDDTDNAMKTIHHSSESLAARALYLLAGSQAVRFLQFLAKVAHFNKVIQKRVLVLLAPDADKYEMHRLASALCSLEDFSIVSQIFDERFSSQAVRSCTSLWTQYATLFGDSKCCNAMNDIKEVDT</sequence>
<name>A0A081B2B8_PHYNI</name>
<proteinExistence type="predicted"/>
<dbReference type="PROSITE" id="PS50096">
    <property type="entry name" value="IQ"/>
    <property type="match status" value="1"/>
</dbReference>
<feature type="compositionally biased region" description="Basic and acidic residues" evidence="1">
    <location>
        <begin position="183"/>
        <end position="194"/>
    </location>
</feature>
<feature type="region of interest" description="Disordered" evidence="1">
    <location>
        <begin position="54"/>
        <end position="108"/>
    </location>
</feature>
<dbReference type="Proteomes" id="UP000028582">
    <property type="component" value="Unassembled WGS sequence"/>
</dbReference>
<dbReference type="OrthoDB" id="75708at2759"/>
<comment type="caution">
    <text evidence="2">The sequence shown here is derived from an EMBL/GenBank/DDBJ whole genome shotgun (WGS) entry which is preliminary data.</text>
</comment>
<protein>
    <submittedName>
        <fullName evidence="2">Uncharacterized protein</fullName>
    </submittedName>
</protein>